<evidence type="ECO:0000313" key="1">
    <source>
        <dbReference type="EMBL" id="APZ82484.1"/>
    </source>
</evidence>
<proteinExistence type="predicted"/>
<keyword evidence="2" id="KW-1185">Reference proteome</keyword>
<protein>
    <recommendedName>
        <fullName evidence="3">C2H2-type domain-containing protein</fullName>
    </recommendedName>
</protein>
<organism evidence="1 2">
    <name type="scientific">Bacillus phage vB_BsuM-Goe3</name>
    <dbReference type="NCBI Taxonomy" id="1933063"/>
    <lineage>
        <taxon>Viruses</taxon>
        <taxon>Duplodnaviria</taxon>
        <taxon>Heunggongvirae</taxon>
        <taxon>Uroviricota</taxon>
        <taxon>Caudoviricetes</taxon>
        <taxon>Herelleviridae</taxon>
        <taxon>Bastillevirinae</taxon>
        <taxon>Grisebachstrassevirus</taxon>
        <taxon>Grisebachstrassevirus goe3</taxon>
    </lineage>
</organism>
<sequence length="59" mass="6926">MGPITKIKRLLGLENHIFFNHGGHNYTCVNCGKELYIPPHSEFEHQKKMFRGCKGRRKQ</sequence>
<name>A0A217EQY9_BPGO3</name>
<accession>A0A217EQY9</accession>
<gene>
    <name evidence="1" type="ORF">Goe3_c01800</name>
</gene>
<organismHost>
    <name type="scientific">Bacillus subtilis</name>
    <dbReference type="NCBI Taxonomy" id="1423"/>
</organismHost>
<evidence type="ECO:0008006" key="3">
    <source>
        <dbReference type="Google" id="ProtNLM"/>
    </source>
</evidence>
<reference evidence="1" key="1">
    <citation type="journal article" date="2017" name="Viruses">
        <title>Characterization of Bacillus subtilis Viruses vB_BsuM-Goe2 and vB_BsuM-Goe3.</title>
        <authorList>
            <person name="Willms I.M."/>
            <person name="Hoppert M."/>
            <person name="Hertel R."/>
        </authorList>
    </citation>
    <scope>NUCLEOTIDE SEQUENCE [LARGE SCALE GENOMIC DNA]</scope>
</reference>
<evidence type="ECO:0000313" key="2">
    <source>
        <dbReference type="Proteomes" id="UP000221795"/>
    </source>
</evidence>
<dbReference type="EMBL" id="KY368640">
    <property type="protein sequence ID" value="APZ82484.1"/>
    <property type="molecule type" value="Genomic_DNA"/>
</dbReference>
<dbReference type="Proteomes" id="UP000221795">
    <property type="component" value="Segment"/>
</dbReference>